<reference evidence="1 2" key="2">
    <citation type="journal article" date="2022" name="Mol. Ecol. Resour.">
        <title>The genomes of chicory, endive, great burdock and yacon provide insights into Asteraceae paleo-polyploidization history and plant inulin production.</title>
        <authorList>
            <person name="Fan W."/>
            <person name="Wang S."/>
            <person name="Wang H."/>
            <person name="Wang A."/>
            <person name="Jiang F."/>
            <person name="Liu H."/>
            <person name="Zhao H."/>
            <person name="Xu D."/>
            <person name="Zhang Y."/>
        </authorList>
    </citation>
    <scope>NUCLEOTIDE SEQUENCE [LARGE SCALE GENOMIC DNA]</scope>
    <source>
        <strain evidence="2">cv. Niubang</strain>
    </source>
</reference>
<proteinExistence type="predicted"/>
<protein>
    <submittedName>
        <fullName evidence="1">Uncharacterized protein</fullName>
    </submittedName>
</protein>
<keyword evidence="2" id="KW-1185">Reference proteome</keyword>
<name>A0ACB9CNR4_ARCLA</name>
<gene>
    <name evidence="1" type="ORF">L6452_15210</name>
</gene>
<sequence length="153" mass="16629">MSDESVWFIISCTISSPIDLASALGNLEVGSSSNMSLIAVLGRSGVGVDSGMLGAEVLATDFEGGITGTGTSIVERPPEIEYVLYWFHLEPSCWIVQNLQQRGFQSLYYTLNNFLCILCNTYQLINLSINFIVVHGAVLGFLHGLRALGDKFC</sequence>
<dbReference type="EMBL" id="CM042050">
    <property type="protein sequence ID" value="KAI3735702.1"/>
    <property type="molecule type" value="Genomic_DNA"/>
</dbReference>
<reference evidence="2" key="1">
    <citation type="journal article" date="2022" name="Mol. Ecol. Resour.">
        <title>The genomes of chicory, endive, great burdock and yacon provide insights into Asteraceae palaeo-polyploidization history and plant inulin production.</title>
        <authorList>
            <person name="Fan W."/>
            <person name="Wang S."/>
            <person name="Wang H."/>
            <person name="Wang A."/>
            <person name="Jiang F."/>
            <person name="Liu H."/>
            <person name="Zhao H."/>
            <person name="Xu D."/>
            <person name="Zhang Y."/>
        </authorList>
    </citation>
    <scope>NUCLEOTIDE SEQUENCE [LARGE SCALE GENOMIC DNA]</scope>
    <source>
        <strain evidence="2">cv. Niubang</strain>
    </source>
</reference>
<comment type="caution">
    <text evidence="1">The sequence shown here is derived from an EMBL/GenBank/DDBJ whole genome shotgun (WGS) entry which is preliminary data.</text>
</comment>
<accession>A0ACB9CNR4</accession>
<organism evidence="1 2">
    <name type="scientific">Arctium lappa</name>
    <name type="common">Greater burdock</name>
    <name type="synonym">Lappa major</name>
    <dbReference type="NCBI Taxonomy" id="4217"/>
    <lineage>
        <taxon>Eukaryota</taxon>
        <taxon>Viridiplantae</taxon>
        <taxon>Streptophyta</taxon>
        <taxon>Embryophyta</taxon>
        <taxon>Tracheophyta</taxon>
        <taxon>Spermatophyta</taxon>
        <taxon>Magnoliopsida</taxon>
        <taxon>eudicotyledons</taxon>
        <taxon>Gunneridae</taxon>
        <taxon>Pentapetalae</taxon>
        <taxon>asterids</taxon>
        <taxon>campanulids</taxon>
        <taxon>Asterales</taxon>
        <taxon>Asteraceae</taxon>
        <taxon>Carduoideae</taxon>
        <taxon>Cardueae</taxon>
        <taxon>Arctiinae</taxon>
        <taxon>Arctium</taxon>
    </lineage>
</organism>
<evidence type="ECO:0000313" key="1">
    <source>
        <dbReference type="EMBL" id="KAI3735702.1"/>
    </source>
</evidence>
<evidence type="ECO:0000313" key="2">
    <source>
        <dbReference type="Proteomes" id="UP001055879"/>
    </source>
</evidence>
<dbReference type="Proteomes" id="UP001055879">
    <property type="component" value="Linkage Group LG04"/>
</dbReference>